<dbReference type="AlphaFoldDB" id="A0A1H7NW89"/>
<proteinExistence type="predicted"/>
<evidence type="ECO:0000313" key="1">
    <source>
        <dbReference type="EMBL" id="SEL27792.1"/>
    </source>
</evidence>
<evidence type="ECO:0000313" key="2">
    <source>
        <dbReference type="Proteomes" id="UP000182719"/>
    </source>
</evidence>
<gene>
    <name evidence="1" type="ORF">SAMN05444354_10592</name>
</gene>
<reference evidence="2" key="1">
    <citation type="submission" date="2016-10" db="EMBL/GenBank/DDBJ databases">
        <authorList>
            <person name="Varghese N."/>
            <person name="Submissions S."/>
        </authorList>
    </citation>
    <scope>NUCLEOTIDE SEQUENCE [LARGE SCALE GENOMIC DNA]</scope>
    <source>
        <strain evidence="2">DSM 17044</strain>
    </source>
</reference>
<dbReference type="EMBL" id="FOAP01000005">
    <property type="protein sequence ID" value="SEL27792.1"/>
    <property type="molecule type" value="Genomic_DNA"/>
</dbReference>
<dbReference type="RefSeq" id="WP_143101391.1">
    <property type="nucleotide sequence ID" value="NZ_FOAP01000005.1"/>
</dbReference>
<protein>
    <submittedName>
        <fullName evidence="1">Uncharacterized protein</fullName>
    </submittedName>
</protein>
<accession>A0A1H7NW89</accession>
<dbReference type="Proteomes" id="UP000182719">
    <property type="component" value="Unassembled WGS sequence"/>
</dbReference>
<organism evidence="1 2">
    <name type="scientific">Stigmatella aurantiaca</name>
    <dbReference type="NCBI Taxonomy" id="41"/>
    <lineage>
        <taxon>Bacteria</taxon>
        <taxon>Pseudomonadati</taxon>
        <taxon>Myxococcota</taxon>
        <taxon>Myxococcia</taxon>
        <taxon>Myxococcales</taxon>
        <taxon>Cystobacterineae</taxon>
        <taxon>Archangiaceae</taxon>
        <taxon>Stigmatella</taxon>
    </lineage>
</organism>
<sequence length="234" mass="25879">MSSIQLVFQAKIETWSSHGVLERVIQNTSSGAYGFLPATAYINDTNQGKALSTHLPRILQRVAAGSIEELTLSAGGSEAPPLVNLSWGNEPNTLCTLTLEKPLFSGWGTPQGVDELVQLAEKLIADSHAEYAFVHEEEGWFKLHNERFGRLLMIRSCARGPFWLTYYCSAYVHRLGGAAKLLSAPVHRALQLGDGGVLLLSHPEPLHMDEEPQRSELQRLYEYLKSLAPSENKP</sequence>
<name>A0A1H7NW89_STIAU</name>
<keyword evidence="2" id="KW-1185">Reference proteome</keyword>